<organism evidence="1 2">
    <name type="scientific">Cryptolaemus montrouzieri</name>
    <dbReference type="NCBI Taxonomy" id="559131"/>
    <lineage>
        <taxon>Eukaryota</taxon>
        <taxon>Metazoa</taxon>
        <taxon>Ecdysozoa</taxon>
        <taxon>Arthropoda</taxon>
        <taxon>Hexapoda</taxon>
        <taxon>Insecta</taxon>
        <taxon>Pterygota</taxon>
        <taxon>Neoptera</taxon>
        <taxon>Endopterygota</taxon>
        <taxon>Coleoptera</taxon>
        <taxon>Polyphaga</taxon>
        <taxon>Cucujiformia</taxon>
        <taxon>Coccinelloidea</taxon>
        <taxon>Coccinellidae</taxon>
        <taxon>Scymninae</taxon>
        <taxon>Scymnini</taxon>
        <taxon>Cryptolaemus</taxon>
    </lineage>
</organism>
<gene>
    <name evidence="1" type="ORF">HHI36_018152</name>
</gene>
<sequence length="123" mass="14343">MDIEQINQQIKSSAAAATKKICFKIRKLKESKLTTATVLLMDQRRGLEKRTKERRTLYKRGEKAMRRDLGAHKTRKIQETIEKNAYMRVLRSKLSNGKTKLTKLKNKQGIRVSNIEQISQIKE</sequence>
<keyword evidence="2" id="KW-1185">Reference proteome</keyword>
<comment type="caution">
    <text evidence="1">The sequence shown here is derived from an EMBL/GenBank/DDBJ whole genome shotgun (WGS) entry which is preliminary data.</text>
</comment>
<accession>A0ABD2NZB4</accession>
<proteinExistence type="predicted"/>
<protein>
    <submittedName>
        <fullName evidence="1">Uncharacterized protein</fullName>
    </submittedName>
</protein>
<evidence type="ECO:0000313" key="2">
    <source>
        <dbReference type="Proteomes" id="UP001516400"/>
    </source>
</evidence>
<evidence type="ECO:0000313" key="1">
    <source>
        <dbReference type="EMBL" id="KAL3283982.1"/>
    </source>
</evidence>
<dbReference type="Proteomes" id="UP001516400">
    <property type="component" value="Unassembled WGS sequence"/>
</dbReference>
<dbReference type="AlphaFoldDB" id="A0ABD2NZB4"/>
<reference evidence="1 2" key="1">
    <citation type="journal article" date="2021" name="BMC Biol.">
        <title>Horizontally acquired antibacterial genes associated with adaptive radiation of ladybird beetles.</title>
        <authorList>
            <person name="Li H.S."/>
            <person name="Tang X.F."/>
            <person name="Huang Y.H."/>
            <person name="Xu Z.Y."/>
            <person name="Chen M.L."/>
            <person name="Du X.Y."/>
            <person name="Qiu B.Y."/>
            <person name="Chen P.T."/>
            <person name="Zhang W."/>
            <person name="Slipinski A."/>
            <person name="Escalona H.E."/>
            <person name="Waterhouse R.M."/>
            <person name="Zwick A."/>
            <person name="Pang H."/>
        </authorList>
    </citation>
    <scope>NUCLEOTIDE SEQUENCE [LARGE SCALE GENOMIC DNA]</scope>
    <source>
        <strain evidence="1">SYSU2018</strain>
    </source>
</reference>
<dbReference type="EMBL" id="JABFTP020000165">
    <property type="protein sequence ID" value="KAL3283982.1"/>
    <property type="molecule type" value="Genomic_DNA"/>
</dbReference>
<name>A0ABD2NZB4_9CUCU</name>